<dbReference type="EMBL" id="MDYQ01000139">
    <property type="protein sequence ID" value="PRP80738.1"/>
    <property type="molecule type" value="Genomic_DNA"/>
</dbReference>
<dbReference type="Proteomes" id="UP000241769">
    <property type="component" value="Unassembled WGS sequence"/>
</dbReference>
<accession>A0A2P6N9V4</accession>
<dbReference type="InterPro" id="IPR013087">
    <property type="entry name" value="Znf_C2H2_type"/>
</dbReference>
<keyword evidence="3" id="KW-1185">Reference proteome</keyword>
<evidence type="ECO:0000313" key="3">
    <source>
        <dbReference type="Proteomes" id="UP000241769"/>
    </source>
</evidence>
<sequence>MSHRATSDFEREYADELDRTSRRKIRDRICPIFLRRNLSYLNGSILPSFVRHLKTSVGGVYHHHIRIEAVRDRAITAAIYHRVDSIKSKTVKNTSWRSPKNKLNTDPPSPYNVWKLHTEETIQSDGTTLTEFRNWGDKTMLVLCVSHMNIDREPLWEFKTDARCKDKIKGLVVKRKASNPKKKSRSEPVQSDGYIGFIDITWKDGETAETFTMHSITSIDYMETAVQLTSKLLSGSSRRYQIPTNRPIIIRNDTRSDRQPNMTIEFHFALPNLVYSKFKSNNLMCPLCQRWFIKEPHLFLHMRLDHDLRLRSNHKITKKVYFITKDDTIRANQLIRDPKEVRRTMRPREPTAPVKSPNSKTFPHLYQHTFLPPLLNGDKELKLEPWQWEMQHQTITKRPGTAHEDNELDSLWFRFVHTSCVPVCNQLSTTCIRFTLAHHQLLGTEDYRIRYMRRLCYMASKGQIDADCVDDVTAYLHPGESQ</sequence>
<dbReference type="PROSITE" id="PS00028">
    <property type="entry name" value="ZINC_FINGER_C2H2_1"/>
    <property type="match status" value="1"/>
</dbReference>
<reference evidence="2 3" key="1">
    <citation type="journal article" date="2018" name="Genome Biol. Evol.">
        <title>Multiple Roots of Fruiting Body Formation in Amoebozoa.</title>
        <authorList>
            <person name="Hillmann F."/>
            <person name="Forbes G."/>
            <person name="Novohradska S."/>
            <person name="Ferling I."/>
            <person name="Riege K."/>
            <person name="Groth M."/>
            <person name="Westermann M."/>
            <person name="Marz M."/>
            <person name="Spaller T."/>
            <person name="Winckler T."/>
            <person name="Schaap P."/>
            <person name="Glockner G."/>
        </authorList>
    </citation>
    <scope>NUCLEOTIDE SEQUENCE [LARGE SCALE GENOMIC DNA]</scope>
    <source>
        <strain evidence="2 3">Jena</strain>
    </source>
</reference>
<evidence type="ECO:0000259" key="1">
    <source>
        <dbReference type="PROSITE" id="PS00028"/>
    </source>
</evidence>
<protein>
    <recommendedName>
        <fullName evidence="1">C2H2-type domain-containing protein</fullName>
    </recommendedName>
</protein>
<evidence type="ECO:0000313" key="2">
    <source>
        <dbReference type="EMBL" id="PRP80738.1"/>
    </source>
</evidence>
<dbReference type="AlphaFoldDB" id="A0A2P6N9V4"/>
<proteinExistence type="predicted"/>
<comment type="caution">
    <text evidence="2">The sequence shown here is derived from an EMBL/GenBank/DDBJ whole genome shotgun (WGS) entry which is preliminary data.</text>
</comment>
<gene>
    <name evidence="2" type="ORF">PROFUN_11478</name>
</gene>
<feature type="domain" description="C2H2-type" evidence="1">
    <location>
        <begin position="285"/>
        <end position="306"/>
    </location>
</feature>
<organism evidence="2 3">
    <name type="scientific">Planoprotostelium fungivorum</name>
    <dbReference type="NCBI Taxonomy" id="1890364"/>
    <lineage>
        <taxon>Eukaryota</taxon>
        <taxon>Amoebozoa</taxon>
        <taxon>Evosea</taxon>
        <taxon>Variosea</taxon>
        <taxon>Cavosteliida</taxon>
        <taxon>Cavosteliaceae</taxon>
        <taxon>Planoprotostelium</taxon>
    </lineage>
</organism>
<name>A0A2P6N9V4_9EUKA</name>
<dbReference type="InParanoid" id="A0A2P6N9V4"/>